<evidence type="ECO:0000256" key="1">
    <source>
        <dbReference type="SAM" id="MobiDB-lite"/>
    </source>
</evidence>
<dbReference type="EMBL" id="JACHJE010000008">
    <property type="protein sequence ID" value="MBB5127086.1"/>
    <property type="molecule type" value="Genomic_DNA"/>
</dbReference>
<keyword evidence="3" id="KW-1185">Reference proteome</keyword>
<dbReference type="AlphaFoldDB" id="A0A7W8BP88"/>
<proteinExistence type="predicted"/>
<sequence>MTPNHPDGYRMRDHTPRERAALGKAARATVPRSSPAEFAPGPKRPDPLKITGKQSATRAPELVPIRHGRMTESS</sequence>
<protein>
    <submittedName>
        <fullName evidence="2">Uncharacterized protein</fullName>
    </submittedName>
</protein>
<evidence type="ECO:0000313" key="2">
    <source>
        <dbReference type="EMBL" id="MBB5127086.1"/>
    </source>
</evidence>
<comment type="caution">
    <text evidence="2">The sequence shown here is derived from an EMBL/GenBank/DDBJ whole genome shotgun (WGS) entry which is preliminary data.</text>
</comment>
<dbReference type="Proteomes" id="UP000568022">
    <property type="component" value="Unassembled WGS sequence"/>
</dbReference>
<reference evidence="2 3" key="1">
    <citation type="submission" date="2020-08" db="EMBL/GenBank/DDBJ databases">
        <title>Genomic Encyclopedia of Type Strains, Phase III (KMG-III): the genomes of soil and plant-associated and newly described type strains.</title>
        <authorList>
            <person name="Whitman W."/>
        </authorList>
    </citation>
    <scope>NUCLEOTIDE SEQUENCE [LARGE SCALE GENOMIC DNA]</scope>
    <source>
        <strain evidence="2 3">CECT 3226</strain>
    </source>
</reference>
<accession>A0A7W8BP88</accession>
<feature type="compositionally biased region" description="Basic and acidic residues" evidence="1">
    <location>
        <begin position="7"/>
        <end position="21"/>
    </location>
</feature>
<name>A0A7W8BP88_9ACTN</name>
<evidence type="ECO:0000313" key="3">
    <source>
        <dbReference type="Proteomes" id="UP000568022"/>
    </source>
</evidence>
<gene>
    <name evidence="2" type="ORF">FHS32_003828</name>
</gene>
<organism evidence="2 3">
    <name type="scientific">Streptomyces griseoloalbus</name>
    <dbReference type="NCBI Taxonomy" id="67303"/>
    <lineage>
        <taxon>Bacteria</taxon>
        <taxon>Bacillati</taxon>
        <taxon>Actinomycetota</taxon>
        <taxon>Actinomycetes</taxon>
        <taxon>Kitasatosporales</taxon>
        <taxon>Streptomycetaceae</taxon>
        <taxon>Streptomyces</taxon>
    </lineage>
</organism>
<feature type="region of interest" description="Disordered" evidence="1">
    <location>
        <begin position="1"/>
        <end position="74"/>
    </location>
</feature>